<reference evidence="1" key="1">
    <citation type="submission" date="2020-03" db="EMBL/GenBank/DDBJ databases">
        <title>Solimonas marina sp. nov., isolated from deep seawater of the Pacific Ocean.</title>
        <authorList>
            <person name="Liu X."/>
            <person name="Lai Q."/>
            <person name="Sun F."/>
            <person name="Gai Y."/>
            <person name="Li G."/>
            <person name="Shao Z."/>
        </authorList>
    </citation>
    <scope>NUCLEOTIDE SEQUENCE</scope>
    <source>
        <strain evidence="1">C16B3</strain>
    </source>
</reference>
<sequence length="70" mass="7784">MAGKFITQIQQQRVAEVLTGLVAQLDMRGMQWTREHREGIEIAYSALGAPCPFRFTNVPPEPAATEPEQA</sequence>
<name>A0A969W8Q4_9GAMM</name>
<evidence type="ECO:0000313" key="1">
    <source>
        <dbReference type="EMBL" id="NKF21595.1"/>
    </source>
</evidence>
<dbReference type="RefSeq" id="WP_168146846.1">
    <property type="nucleotide sequence ID" value="NZ_JAAVXB010000002.1"/>
</dbReference>
<accession>A0A969W8Q4</accession>
<keyword evidence="2" id="KW-1185">Reference proteome</keyword>
<proteinExistence type="predicted"/>
<organism evidence="1 2">
    <name type="scientific">Solimonas marina</name>
    <dbReference type="NCBI Taxonomy" id="2714601"/>
    <lineage>
        <taxon>Bacteria</taxon>
        <taxon>Pseudomonadati</taxon>
        <taxon>Pseudomonadota</taxon>
        <taxon>Gammaproteobacteria</taxon>
        <taxon>Nevskiales</taxon>
        <taxon>Nevskiaceae</taxon>
        <taxon>Solimonas</taxon>
    </lineage>
</organism>
<comment type="caution">
    <text evidence="1">The sequence shown here is derived from an EMBL/GenBank/DDBJ whole genome shotgun (WGS) entry which is preliminary data.</text>
</comment>
<protein>
    <submittedName>
        <fullName evidence="1">Uncharacterized protein</fullName>
    </submittedName>
</protein>
<evidence type="ECO:0000313" key="2">
    <source>
        <dbReference type="Proteomes" id="UP000653472"/>
    </source>
</evidence>
<dbReference type="EMBL" id="JAAVXB010000002">
    <property type="protein sequence ID" value="NKF21595.1"/>
    <property type="molecule type" value="Genomic_DNA"/>
</dbReference>
<gene>
    <name evidence="1" type="ORF">G7Y82_04640</name>
</gene>
<dbReference type="AlphaFoldDB" id="A0A969W8Q4"/>
<dbReference type="Proteomes" id="UP000653472">
    <property type="component" value="Unassembled WGS sequence"/>
</dbReference>